<dbReference type="OrthoDB" id="581140at2"/>
<dbReference type="Proteomes" id="UP000184036">
    <property type="component" value="Unassembled WGS sequence"/>
</dbReference>
<evidence type="ECO:0008006" key="3">
    <source>
        <dbReference type="Google" id="ProtNLM"/>
    </source>
</evidence>
<evidence type="ECO:0000313" key="1">
    <source>
        <dbReference type="EMBL" id="SHG39910.1"/>
    </source>
</evidence>
<gene>
    <name evidence="1" type="ORF">SAMN05444396_1111</name>
</gene>
<name>A0A1M5JI16_9FLAO</name>
<keyword evidence="2" id="KW-1185">Reference proteome</keyword>
<protein>
    <recommendedName>
        <fullName evidence="3">Collagen triple helix repeat-containing protein</fullName>
    </recommendedName>
</protein>
<accession>A0A1M5JI16</accession>
<organism evidence="1 2">
    <name type="scientific">Flavobacterium segetis</name>
    <dbReference type="NCBI Taxonomy" id="271157"/>
    <lineage>
        <taxon>Bacteria</taxon>
        <taxon>Pseudomonadati</taxon>
        <taxon>Bacteroidota</taxon>
        <taxon>Flavobacteriia</taxon>
        <taxon>Flavobacteriales</taxon>
        <taxon>Flavobacteriaceae</taxon>
        <taxon>Flavobacterium</taxon>
    </lineage>
</organism>
<feature type="non-terminal residue" evidence="1">
    <location>
        <position position="1"/>
    </location>
</feature>
<proteinExistence type="predicted"/>
<sequence length="562" mass="55529">AGTVSSTDNILQAIQKLNGNNSTNANLTGPITSIGNATAVASQTGTGSTFVMNASPTLVTPVLGVATATSINGSTIPTSKTLVVNTDKLNVLSSTTSTELAGVISDETGTGSLVLSTSPALVTPVLGVATATSINGSTIPTSKTLVVTTDKLNVLSATTSAELAGVISDETGTGSLVLSTSPTLVTPSLGTPSALVGTNITGTAAGLTAGNVTTNANLTGDITSSGNATTIGASKVTNTMLAGSIDLTSKVTGILPIVNGGTGSATKNFVDITTTQTIAGAKTFNSDISVNGINIGRGNGGNFENVAIGTNLGLGTGSRNTGLGARALTSYSGTTFGNNTGVGYANMTGLTTGYGNTSVGAETMSNIAGNNNNTAIGNQTLMNSAANNNTALGANAGNSTTTGSGNTFLGMNTTGADGAFSNTTAIGYQASVTASNTIQLGNTGVTNVQTSGTITAGAVIYTKTDGTIGQVLTTNGAGVTSWGTPTASVREVADEFSATASQSSFTLAQTKSINSKVKMYINGVRISNTAYSVAGTTLTYTPASNGGYALVMGDRIQFDYFY</sequence>
<dbReference type="RefSeq" id="WP_159430954.1">
    <property type="nucleotide sequence ID" value="NZ_FQWE01000011.1"/>
</dbReference>
<dbReference type="EMBL" id="FQWE01000011">
    <property type="protein sequence ID" value="SHG39910.1"/>
    <property type="molecule type" value="Genomic_DNA"/>
</dbReference>
<evidence type="ECO:0000313" key="2">
    <source>
        <dbReference type="Proteomes" id="UP000184036"/>
    </source>
</evidence>
<dbReference type="AlphaFoldDB" id="A0A1M5JI16"/>
<reference evidence="2" key="1">
    <citation type="submission" date="2016-11" db="EMBL/GenBank/DDBJ databases">
        <authorList>
            <person name="Varghese N."/>
            <person name="Submissions S."/>
        </authorList>
    </citation>
    <scope>NUCLEOTIDE SEQUENCE [LARGE SCALE GENOMIC DNA]</scope>
    <source>
        <strain evidence="2">DSM 19741</strain>
    </source>
</reference>
<dbReference type="STRING" id="271157.SAMN05444396_1111"/>